<evidence type="ECO:0000313" key="4">
    <source>
        <dbReference type="Proteomes" id="UP000494040"/>
    </source>
</evidence>
<evidence type="ECO:0000259" key="2">
    <source>
        <dbReference type="PROSITE" id="PS50097"/>
    </source>
</evidence>
<dbReference type="OMA" id="RFEANSI"/>
<dbReference type="GO" id="GO:0005829">
    <property type="term" value="C:cytosol"/>
    <property type="evidence" value="ECO:0007669"/>
    <property type="project" value="TreeGrafter"/>
</dbReference>
<dbReference type="Gene3D" id="3.30.710.10">
    <property type="entry name" value="Potassium Channel Kv1.1, Chain A"/>
    <property type="match status" value="1"/>
</dbReference>
<dbReference type="PANTHER" id="PTHR45774">
    <property type="entry name" value="BTB/POZ DOMAIN-CONTAINING"/>
    <property type="match status" value="1"/>
</dbReference>
<dbReference type="OrthoDB" id="10249567at2759"/>
<sequence>MAKPRAGSVTEDWRNINKTWEEKLTHIYRCGYGTDITIKICEDKNEKSFKAHRFVLSMSSEVFDTMLKAPVFRNPGDAILMLVNVNAEAFAQFLEYVYCKKFQLSSTKNAIALHKIADKFNVLDLKLECAKYVDENLTVDNVMECCEYADMYKLDDLKQRCNELIQNNTASVLNENNMHTWKMEWIVLVLEQPKLSIKEPELFRLIHKWVNTCSDNDCLKGKMYDCLVTKFCFLNFSGDEFVAGPVKSGMLTKNQSLAVLGHIVADENCHLDYPDNFNKTIRQYVEGGAEKTGSKMQTPKISKESAVLSARGSNTSKK</sequence>
<evidence type="ECO:0000256" key="1">
    <source>
        <dbReference type="SAM" id="MobiDB-lite"/>
    </source>
</evidence>
<dbReference type="RefSeq" id="XP_014254585.1">
    <property type="nucleotide sequence ID" value="XM_014399099.2"/>
</dbReference>
<feature type="domain" description="BTB" evidence="2">
    <location>
        <begin position="34"/>
        <end position="106"/>
    </location>
</feature>
<feature type="region of interest" description="Disordered" evidence="1">
    <location>
        <begin position="289"/>
        <end position="318"/>
    </location>
</feature>
<evidence type="ECO:0000313" key="3">
    <source>
        <dbReference type="EnsemblMetazoa" id="XP_014254585.1"/>
    </source>
</evidence>
<keyword evidence="4" id="KW-1185">Reference proteome</keyword>
<accession>A0A8I6TG82</accession>
<dbReference type="SMART" id="SM00225">
    <property type="entry name" value="BTB"/>
    <property type="match status" value="1"/>
</dbReference>
<reference evidence="3" key="1">
    <citation type="submission" date="2022-01" db="UniProtKB">
        <authorList>
            <consortium name="EnsemblMetazoa"/>
        </authorList>
    </citation>
    <scope>IDENTIFICATION</scope>
</reference>
<protein>
    <recommendedName>
        <fullName evidence="2">BTB domain-containing protein</fullName>
    </recommendedName>
</protein>
<dbReference type="GeneID" id="106669558"/>
<dbReference type="EnsemblMetazoa" id="XM_014399099.2">
    <property type="protein sequence ID" value="XP_014254585.1"/>
    <property type="gene ID" value="LOC106669558"/>
</dbReference>
<dbReference type="Gene3D" id="1.25.40.420">
    <property type="match status" value="1"/>
</dbReference>
<name>A0A8I6TG82_CIMLE</name>
<dbReference type="InterPro" id="IPR011333">
    <property type="entry name" value="SKP1/BTB/POZ_sf"/>
</dbReference>
<dbReference type="InterPro" id="IPR011705">
    <property type="entry name" value="BACK"/>
</dbReference>
<dbReference type="GO" id="GO:0022008">
    <property type="term" value="P:neurogenesis"/>
    <property type="evidence" value="ECO:0007669"/>
    <property type="project" value="TreeGrafter"/>
</dbReference>
<dbReference type="AlphaFoldDB" id="A0A8I6TG82"/>
<dbReference type="Pfam" id="PF00651">
    <property type="entry name" value="BTB"/>
    <property type="match status" value="1"/>
</dbReference>
<dbReference type="Proteomes" id="UP000494040">
    <property type="component" value="Unassembled WGS sequence"/>
</dbReference>
<organism evidence="3 4">
    <name type="scientific">Cimex lectularius</name>
    <name type="common">Bed bug</name>
    <name type="synonym">Acanthia lectularia</name>
    <dbReference type="NCBI Taxonomy" id="79782"/>
    <lineage>
        <taxon>Eukaryota</taxon>
        <taxon>Metazoa</taxon>
        <taxon>Ecdysozoa</taxon>
        <taxon>Arthropoda</taxon>
        <taxon>Hexapoda</taxon>
        <taxon>Insecta</taxon>
        <taxon>Pterygota</taxon>
        <taxon>Neoptera</taxon>
        <taxon>Paraneoptera</taxon>
        <taxon>Hemiptera</taxon>
        <taxon>Heteroptera</taxon>
        <taxon>Panheteroptera</taxon>
        <taxon>Cimicomorpha</taxon>
        <taxon>Cimicidae</taxon>
        <taxon>Cimex</taxon>
    </lineage>
</organism>
<proteinExistence type="predicted"/>
<dbReference type="InterPro" id="IPR000210">
    <property type="entry name" value="BTB/POZ_dom"/>
</dbReference>
<dbReference type="PROSITE" id="PS50097">
    <property type="entry name" value="BTB"/>
    <property type="match status" value="1"/>
</dbReference>
<dbReference type="PANTHER" id="PTHR45774:SF4">
    <property type="entry name" value="AXUNDEAD, ISOFORM F"/>
    <property type="match status" value="1"/>
</dbReference>
<dbReference type="KEGG" id="clec:106669558"/>
<dbReference type="SUPFAM" id="SSF54695">
    <property type="entry name" value="POZ domain"/>
    <property type="match status" value="1"/>
</dbReference>
<dbReference type="Pfam" id="PF07707">
    <property type="entry name" value="BACK"/>
    <property type="match status" value="1"/>
</dbReference>